<evidence type="ECO:0000256" key="4">
    <source>
        <dbReference type="ARBA" id="ARBA00012504"/>
    </source>
</evidence>
<dbReference type="EC" id="2.7.7.74" evidence="4"/>
<dbReference type="Pfam" id="PF01066">
    <property type="entry name" value="CDP-OH_P_transf"/>
    <property type="match status" value="1"/>
</dbReference>
<protein>
    <recommendedName>
        <fullName evidence="6">Bifunctional IPC transferase and DIPP synthase</fullName>
        <ecNumber evidence="4">2.7.7.74</ecNumber>
        <ecNumber evidence="5">2.7.8.34</ecNumber>
    </recommendedName>
</protein>
<dbReference type="GO" id="GO:0008654">
    <property type="term" value="P:phospholipid biosynthetic process"/>
    <property type="evidence" value="ECO:0007669"/>
    <property type="project" value="InterPro"/>
</dbReference>
<evidence type="ECO:0000256" key="6">
    <source>
        <dbReference type="ARBA" id="ARBA00018322"/>
    </source>
</evidence>
<comment type="similarity">
    <text evidence="2">In the C-terminal section; belongs to the CDP-alcohol phosphatidyltransferase class-I family.</text>
</comment>
<sequence>DAGVPEGGLRLAVDGDRLNSLVDPEDVTRVRREGDHIVEIGKGLEWYDGFDTGLFLATPGLFAALREAEAEGDTSLSGGVRRLAARGRALALEVGGGFWCDLDDEAALRRAEKALLARLRGKAHDGPVSRWLNRPLSIRLSRWLARLPVTPNQISLFSFGLSLAAAGLFMLGGYPALAAGGVLAQVASIVDGCDGEIARLKHLGSDYGGWLDAVLDRYADAFLLFGLTWHLLHAGGGDAALVAGFLAIVGSFLVSYTADKYDGLMRERGGSRFRIGRDVRVFAIFLGTVLDQVFAVLVLIAAVMNLETLRRLVVCRG</sequence>
<dbReference type="InterPro" id="IPR029044">
    <property type="entry name" value="Nucleotide-diphossugar_trans"/>
</dbReference>
<dbReference type="GO" id="GO:0016780">
    <property type="term" value="F:phosphotransferase activity, for other substituted phosphate groups"/>
    <property type="evidence" value="ECO:0007669"/>
    <property type="project" value="InterPro"/>
</dbReference>
<keyword evidence="10" id="KW-0472">Membrane</keyword>
<dbReference type="Proteomes" id="UP000886100">
    <property type="component" value="Unassembled WGS sequence"/>
</dbReference>
<dbReference type="EMBL" id="DROM01000419">
    <property type="protein sequence ID" value="HHH13966.1"/>
    <property type="molecule type" value="Genomic_DNA"/>
</dbReference>
<gene>
    <name evidence="11" type="ORF">ENJ98_06980</name>
</gene>
<dbReference type="AlphaFoldDB" id="A0A7C5N918"/>
<name>A0A7C5N918_9GAMM</name>
<keyword evidence="10" id="KW-1133">Transmembrane helix</keyword>
<accession>A0A7C5N918</accession>
<comment type="catalytic activity">
    <reaction evidence="8">
        <text>CDP-1L-myo-inositol + 1D-myo-inositol 3-phosphate = bis(1L-myo-inositol) 3,1'-phosphate 1-phosphate + CMP + H(+)</text>
        <dbReference type="Rhea" id="RHEA:31327"/>
        <dbReference type="ChEBI" id="CHEBI:15378"/>
        <dbReference type="ChEBI" id="CHEBI:58401"/>
        <dbReference type="ChEBI" id="CHEBI:60377"/>
        <dbReference type="ChEBI" id="CHEBI:62573"/>
        <dbReference type="ChEBI" id="CHEBI:62576"/>
        <dbReference type="EC" id="2.7.8.34"/>
    </reaction>
</comment>
<keyword evidence="10" id="KW-0812">Transmembrane</keyword>
<evidence type="ECO:0000256" key="8">
    <source>
        <dbReference type="ARBA" id="ARBA00049235"/>
    </source>
</evidence>
<dbReference type="GO" id="GO:0016020">
    <property type="term" value="C:membrane"/>
    <property type="evidence" value="ECO:0007669"/>
    <property type="project" value="InterPro"/>
</dbReference>
<comment type="catalytic activity">
    <reaction evidence="1">
        <text>1D-myo-inositol 3-phosphate + CTP + H(+) = CDP-1L-myo-inositol + diphosphate</text>
        <dbReference type="Rhea" id="RHEA:30647"/>
        <dbReference type="ChEBI" id="CHEBI:15378"/>
        <dbReference type="ChEBI" id="CHEBI:33019"/>
        <dbReference type="ChEBI" id="CHEBI:37563"/>
        <dbReference type="ChEBI" id="CHEBI:58401"/>
        <dbReference type="ChEBI" id="CHEBI:62573"/>
        <dbReference type="EC" id="2.7.7.74"/>
    </reaction>
</comment>
<dbReference type="InterPro" id="IPR043130">
    <property type="entry name" value="CDP-OH_PTrfase_TM_dom"/>
</dbReference>
<evidence type="ECO:0000256" key="7">
    <source>
        <dbReference type="ARBA" id="ARBA00022679"/>
    </source>
</evidence>
<dbReference type="SUPFAM" id="SSF53448">
    <property type="entry name" value="Nucleotide-diphospho-sugar transferases"/>
    <property type="match status" value="1"/>
</dbReference>
<evidence type="ECO:0000313" key="11">
    <source>
        <dbReference type="EMBL" id="HHH13966.1"/>
    </source>
</evidence>
<evidence type="ECO:0000256" key="5">
    <source>
        <dbReference type="ARBA" id="ARBA00013268"/>
    </source>
</evidence>
<feature type="transmembrane region" description="Helical" evidence="10">
    <location>
        <begin position="154"/>
        <end position="174"/>
    </location>
</feature>
<comment type="caution">
    <text evidence="11">The sequence shown here is derived from an EMBL/GenBank/DDBJ whole genome shotgun (WGS) entry which is preliminary data.</text>
</comment>
<evidence type="ECO:0000256" key="1">
    <source>
        <dbReference type="ARBA" id="ARBA00000729"/>
    </source>
</evidence>
<reference evidence="11" key="1">
    <citation type="journal article" date="2020" name="mSystems">
        <title>Genome- and Community-Level Interaction Insights into Carbon Utilization and Element Cycling Functions of Hydrothermarchaeota in Hydrothermal Sediment.</title>
        <authorList>
            <person name="Zhou Z."/>
            <person name="Liu Y."/>
            <person name="Xu W."/>
            <person name="Pan J."/>
            <person name="Luo Z.H."/>
            <person name="Li M."/>
        </authorList>
    </citation>
    <scope>NUCLEOTIDE SEQUENCE [LARGE SCALE GENOMIC DNA]</scope>
    <source>
        <strain evidence="11">HyVt-535</strain>
    </source>
</reference>
<feature type="non-terminal residue" evidence="11">
    <location>
        <position position="1"/>
    </location>
</feature>
<dbReference type="InterPro" id="IPR048254">
    <property type="entry name" value="CDP_ALCOHOL_P_TRANSF_CS"/>
</dbReference>
<evidence type="ECO:0000256" key="3">
    <source>
        <dbReference type="ARBA" id="ARBA00007897"/>
    </source>
</evidence>
<evidence type="ECO:0000256" key="2">
    <source>
        <dbReference type="ARBA" id="ARBA00006982"/>
    </source>
</evidence>
<evidence type="ECO:0000256" key="9">
    <source>
        <dbReference type="RuleBase" id="RU003750"/>
    </source>
</evidence>
<dbReference type="PROSITE" id="PS00379">
    <property type="entry name" value="CDP_ALCOHOL_P_TRANSF"/>
    <property type="match status" value="1"/>
</dbReference>
<dbReference type="Gene3D" id="3.90.550.10">
    <property type="entry name" value="Spore Coat Polysaccharide Biosynthesis Protein SpsA, Chain A"/>
    <property type="match status" value="1"/>
</dbReference>
<evidence type="ECO:0000256" key="10">
    <source>
        <dbReference type="SAM" id="Phobius"/>
    </source>
</evidence>
<feature type="transmembrane region" description="Helical" evidence="10">
    <location>
        <begin position="239"/>
        <end position="258"/>
    </location>
</feature>
<dbReference type="EC" id="2.7.8.34" evidence="5"/>
<comment type="similarity">
    <text evidence="3">In the N-terminal section; belongs to the MobA family.</text>
</comment>
<dbReference type="Gene3D" id="1.20.120.1760">
    <property type="match status" value="1"/>
</dbReference>
<feature type="transmembrane region" description="Helical" evidence="10">
    <location>
        <begin position="279"/>
        <end position="304"/>
    </location>
</feature>
<comment type="similarity">
    <text evidence="9">Belongs to the CDP-alcohol phosphatidyltransferase class-I family.</text>
</comment>
<keyword evidence="7 9" id="KW-0808">Transferase</keyword>
<proteinExistence type="inferred from homology"/>
<organism evidence="11">
    <name type="scientific">Thiolapillus brandeum</name>
    <dbReference type="NCBI Taxonomy" id="1076588"/>
    <lineage>
        <taxon>Bacteria</taxon>
        <taxon>Pseudomonadati</taxon>
        <taxon>Pseudomonadota</taxon>
        <taxon>Gammaproteobacteria</taxon>
        <taxon>Chromatiales</taxon>
        <taxon>Sedimenticolaceae</taxon>
        <taxon>Thiolapillus</taxon>
    </lineage>
</organism>
<dbReference type="InterPro" id="IPR000462">
    <property type="entry name" value="CDP-OH_P_trans"/>
</dbReference>